<evidence type="ECO:0000313" key="2">
    <source>
        <dbReference type="EMBL" id="KGA12419.1"/>
    </source>
</evidence>
<reference evidence="2" key="1">
    <citation type="submission" date="2014-06" db="EMBL/GenBank/DDBJ databases">
        <title>Key roles for freshwater Actinobacteria revealed by deep metagenomic sequencing.</title>
        <authorList>
            <person name="Ghai R."/>
            <person name="Mizuno C.M."/>
            <person name="Picazo A."/>
            <person name="Camacho A."/>
            <person name="Rodriguez-Valera F."/>
        </authorList>
    </citation>
    <scope>NUCLEOTIDE SEQUENCE</scope>
</reference>
<accession>A0A094PRX8</accession>
<gene>
    <name evidence="2" type="ORF">GM51_21575</name>
</gene>
<dbReference type="EMBL" id="JNSL01000217">
    <property type="protein sequence ID" value="KGA12419.1"/>
    <property type="molecule type" value="Genomic_DNA"/>
</dbReference>
<feature type="compositionally biased region" description="Low complexity" evidence="1">
    <location>
        <begin position="45"/>
        <end position="57"/>
    </location>
</feature>
<sequence length="154" mass="15792">MLYQRISSASSGAAIEVQDPGIGRSTDTDEEASSTIDYGNEPDSAAPVAGAPTAPTVGAPTRATPIAAPVVSRATVAITKVKRIGKKFQVTVSAPRGAVVALYRNGKLVSKAAKSKFVVNSARGKINKLHAVVVIDGTIVSSQSVTFSVRAASR</sequence>
<protein>
    <submittedName>
        <fullName evidence="2">Uncharacterized protein</fullName>
    </submittedName>
</protein>
<organism evidence="2">
    <name type="scientific">freshwater metagenome</name>
    <dbReference type="NCBI Taxonomy" id="449393"/>
    <lineage>
        <taxon>unclassified sequences</taxon>
        <taxon>metagenomes</taxon>
        <taxon>ecological metagenomes</taxon>
    </lineage>
</organism>
<proteinExistence type="predicted"/>
<dbReference type="AlphaFoldDB" id="A0A094PRX8"/>
<evidence type="ECO:0000256" key="1">
    <source>
        <dbReference type="SAM" id="MobiDB-lite"/>
    </source>
</evidence>
<feature type="compositionally biased region" description="Polar residues" evidence="1">
    <location>
        <begin position="1"/>
        <end position="11"/>
    </location>
</feature>
<name>A0A094PRX8_9ZZZZ</name>
<feature type="region of interest" description="Disordered" evidence="1">
    <location>
        <begin position="1"/>
        <end position="57"/>
    </location>
</feature>
<comment type="caution">
    <text evidence="2">The sequence shown here is derived from an EMBL/GenBank/DDBJ whole genome shotgun (WGS) entry which is preliminary data.</text>
</comment>